<keyword evidence="2 6" id="KW-0812">Transmembrane</keyword>
<reference evidence="7 8" key="1">
    <citation type="journal article" date="2024" name="IMA Fungus">
        <title>IMA Genome - F19 : A genome assembly and annotation guide to empower mycologists, including annotated draft genome sequences of Ceratocystis pirilliformis, Diaporthe australafricana, Fusarium ophioides, Paecilomyces lecythidis, and Sporothrix stenoceras.</title>
        <authorList>
            <person name="Aylward J."/>
            <person name="Wilson A.M."/>
            <person name="Visagie C.M."/>
            <person name="Spraker J."/>
            <person name="Barnes I."/>
            <person name="Buitendag C."/>
            <person name="Ceriani C."/>
            <person name="Del Mar Angel L."/>
            <person name="du Plessis D."/>
            <person name="Fuchs T."/>
            <person name="Gasser K."/>
            <person name="Kramer D."/>
            <person name="Li W."/>
            <person name="Munsamy K."/>
            <person name="Piso A."/>
            <person name="Price J.L."/>
            <person name="Sonnekus B."/>
            <person name="Thomas C."/>
            <person name="van der Nest A."/>
            <person name="van Dijk A."/>
            <person name="van Heerden A."/>
            <person name="van Vuuren N."/>
            <person name="Yilmaz N."/>
            <person name="Duong T.A."/>
            <person name="van der Merwe N.A."/>
            <person name="Wingfield M.J."/>
            <person name="Wingfield B.D."/>
        </authorList>
    </citation>
    <scope>NUCLEOTIDE SEQUENCE [LARGE SCALE GENOMIC DNA]</scope>
    <source>
        <strain evidence="7 8">CMW 5346</strain>
    </source>
</reference>
<comment type="subcellular location">
    <subcellularLocation>
        <location evidence="1">Membrane</location>
        <topology evidence="1">Single-pass membrane protein</topology>
    </subcellularLocation>
</comment>
<protein>
    <recommendedName>
        <fullName evidence="9">Transmembrane protein</fullName>
    </recommendedName>
</protein>
<feature type="transmembrane region" description="Helical" evidence="6">
    <location>
        <begin position="46"/>
        <end position="65"/>
    </location>
</feature>
<accession>A0ABR3YPT8</accession>
<dbReference type="EMBL" id="JAWCUI010000063">
    <property type="protein sequence ID" value="KAL1890326.1"/>
    <property type="molecule type" value="Genomic_DNA"/>
</dbReference>
<evidence type="ECO:0000256" key="5">
    <source>
        <dbReference type="SAM" id="MobiDB-lite"/>
    </source>
</evidence>
<evidence type="ECO:0000256" key="1">
    <source>
        <dbReference type="ARBA" id="ARBA00004167"/>
    </source>
</evidence>
<dbReference type="PANTHER" id="PTHR15549">
    <property type="entry name" value="PAIRED IMMUNOGLOBULIN-LIKE TYPE 2 RECEPTOR"/>
    <property type="match status" value="1"/>
</dbReference>
<evidence type="ECO:0000313" key="8">
    <source>
        <dbReference type="Proteomes" id="UP001583186"/>
    </source>
</evidence>
<evidence type="ECO:0008006" key="9">
    <source>
        <dbReference type="Google" id="ProtNLM"/>
    </source>
</evidence>
<dbReference type="Proteomes" id="UP001583186">
    <property type="component" value="Unassembled WGS sequence"/>
</dbReference>
<comment type="caution">
    <text evidence="7">The sequence shown here is derived from an EMBL/GenBank/DDBJ whole genome shotgun (WGS) entry which is preliminary data.</text>
</comment>
<feature type="region of interest" description="Disordered" evidence="5">
    <location>
        <begin position="1"/>
        <end position="37"/>
    </location>
</feature>
<keyword evidence="3 6" id="KW-1133">Transmembrane helix</keyword>
<evidence type="ECO:0000256" key="4">
    <source>
        <dbReference type="ARBA" id="ARBA00023136"/>
    </source>
</evidence>
<proteinExistence type="predicted"/>
<keyword evidence="8" id="KW-1185">Reference proteome</keyword>
<evidence type="ECO:0000256" key="6">
    <source>
        <dbReference type="SAM" id="Phobius"/>
    </source>
</evidence>
<evidence type="ECO:0000256" key="2">
    <source>
        <dbReference type="ARBA" id="ARBA00022692"/>
    </source>
</evidence>
<name>A0ABR3YPT8_9PEZI</name>
<organism evidence="7 8">
    <name type="scientific">Sporothrix stenoceras</name>
    <dbReference type="NCBI Taxonomy" id="5173"/>
    <lineage>
        <taxon>Eukaryota</taxon>
        <taxon>Fungi</taxon>
        <taxon>Dikarya</taxon>
        <taxon>Ascomycota</taxon>
        <taxon>Pezizomycotina</taxon>
        <taxon>Sordariomycetes</taxon>
        <taxon>Sordariomycetidae</taxon>
        <taxon>Ophiostomatales</taxon>
        <taxon>Ophiostomataceae</taxon>
        <taxon>Sporothrix</taxon>
    </lineage>
</organism>
<sequence length="194" mass="21686">MAPQAAAALTSPIASTTASTTAATTAPLAPPDDSGDRGLSQGQIGGILVGVVAFVALLLVAWYYVTRSDGYTAYREERHYRERLRRLRTRERRRRSFYEAEVRYETDSETTEVSASARQRFEAARMQQMMMAEAAMMAAQEEEAERQRRAAGVATTPEYVLNTPPVRFPPTARRASYVQTRHAQIPGARVRRFP</sequence>
<evidence type="ECO:0000313" key="7">
    <source>
        <dbReference type="EMBL" id="KAL1890326.1"/>
    </source>
</evidence>
<feature type="compositionally biased region" description="Low complexity" evidence="5">
    <location>
        <begin position="1"/>
        <end position="27"/>
    </location>
</feature>
<dbReference type="InterPro" id="IPR051694">
    <property type="entry name" value="Immunoregulatory_rcpt-like"/>
</dbReference>
<keyword evidence="4 6" id="KW-0472">Membrane</keyword>
<feature type="region of interest" description="Disordered" evidence="5">
    <location>
        <begin position="175"/>
        <end position="194"/>
    </location>
</feature>
<evidence type="ECO:0000256" key="3">
    <source>
        <dbReference type="ARBA" id="ARBA00022989"/>
    </source>
</evidence>
<gene>
    <name evidence="7" type="ORF">Sste5346_008328</name>
</gene>